<evidence type="ECO:0000256" key="3">
    <source>
        <dbReference type="ARBA" id="ARBA00022679"/>
    </source>
</evidence>
<dbReference type="Gene3D" id="3.30.40.10">
    <property type="entry name" value="Zinc/RING finger domain, C3HC4 (zinc finger)"/>
    <property type="match status" value="1"/>
</dbReference>
<dbReference type="PROSITE" id="PS51698">
    <property type="entry name" value="U_BOX"/>
    <property type="match status" value="1"/>
</dbReference>
<dbReference type="Pfam" id="PF25598">
    <property type="entry name" value="ARM_PUB"/>
    <property type="match status" value="1"/>
</dbReference>
<evidence type="ECO:0000256" key="1">
    <source>
        <dbReference type="ARBA" id="ARBA00000900"/>
    </source>
</evidence>
<dbReference type="EC" id="2.3.2.27" evidence="5"/>
<gene>
    <name evidence="7" type="ORF">PanWU01x14_134010</name>
</gene>
<comment type="catalytic activity">
    <reaction evidence="1 5">
        <text>S-ubiquitinyl-[E2 ubiquitin-conjugating enzyme]-L-cysteine + [acceptor protein]-L-lysine = [E2 ubiquitin-conjugating enzyme]-L-cysteine + N(6)-ubiquitinyl-[acceptor protein]-L-lysine.</text>
        <dbReference type="EC" id="2.3.2.27"/>
    </reaction>
</comment>
<dbReference type="AlphaFoldDB" id="A0A2P5CPZ4"/>
<keyword evidence="4 5" id="KW-0833">Ubl conjugation pathway</keyword>
<dbReference type="OrthoDB" id="10064100at2759"/>
<evidence type="ECO:0000313" key="7">
    <source>
        <dbReference type="EMBL" id="PON63129.1"/>
    </source>
</evidence>
<dbReference type="FunFam" id="3.30.40.10:FF:000437">
    <property type="entry name" value="RING-type E3 ubiquitin transferase"/>
    <property type="match status" value="1"/>
</dbReference>
<evidence type="ECO:0000259" key="6">
    <source>
        <dbReference type="PROSITE" id="PS51698"/>
    </source>
</evidence>
<dbReference type="InterPro" id="IPR003613">
    <property type="entry name" value="Ubox_domain"/>
</dbReference>
<dbReference type="UniPathway" id="UPA00143"/>
<sequence length="411" mass="46540">MEDIEVPHYFTCPISLQIMKDPVTTITGITYDRDSIEHWLFKIKSTTCPVTKQRLPTDSDLTPNHTLRRLIQAWCTENSSRGIDRIPTPKPPLTKDQILKLLKDLGRRQNPQLGHLKIIKQLEVLASENDRNRKLMAEAGVFEAVMSYIVTTCFDQKNQGEGLREALIILNHLIFRIPAPTGPNRTRFIDSLTWILGSRHVENHVKGYVLTLLQSIIENHPNPSELDRLKPEFFNSIVVGVLRSNTVNSNNTITTNAALKIMLETSQWGRNRVMMVESGAVFELVELGFVSTEVKTTELVLGVLFHMCCCADGRAEFLRHNGSIFAVSNRIYRVSPAADELAVRILSLICRFSGTKQVLQEMVEVGAVSRLCVLLQVECDASLKEKARELIKTHSKEWKEHSFFGDSCYPN</sequence>
<proteinExistence type="predicted"/>
<dbReference type="Pfam" id="PF04564">
    <property type="entry name" value="U-box"/>
    <property type="match status" value="1"/>
</dbReference>
<keyword evidence="8" id="KW-1185">Reference proteome</keyword>
<protein>
    <recommendedName>
        <fullName evidence="5 6">U-box domain-containing protein</fullName>
        <ecNumber evidence="5">2.3.2.27</ecNumber>
    </recommendedName>
    <alternativeName>
        <fullName evidence="5">RING-type E3 ubiquitin transferase PUB</fullName>
    </alternativeName>
</protein>
<dbReference type="InterPro" id="IPR058678">
    <property type="entry name" value="ARM_PUB"/>
</dbReference>
<dbReference type="Proteomes" id="UP000237105">
    <property type="component" value="Unassembled WGS sequence"/>
</dbReference>
<comment type="pathway">
    <text evidence="2 5">Protein modification; protein ubiquitination.</text>
</comment>
<evidence type="ECO:0000313" key="8">
    <source>
        <dbReference type="Proteomes" id="UP000237105"/>
    </source>
</evidence>
<dbReference type="GO" id="GO:0016567">
    <property type="term" value="P:protein ubiquitination"/>
    <property type="evidence" value="ECO:0007669"/>
    <property type="project" value="UniProtKB-UniRule"/>
</dbReference>
<comment type="caution">
    <text evidence="7">The sequence shown here is derived from an EMBL/GenBank/DDBJ whole genome shotgun (WGS) entry which is preliminary data.</text>
</comment>
<evidence type="ECO:0000256" key="5">
    <source>
        <dbReference type="RuleBase" id="RU369093"/>
    </source>
</evidence>
<reference evidence="8" key="1">
    <citation type="submission" date="2016-06" db="EMBL/GenBank/DDBJ databases">
        <title>Parallel loss of symbiosis genes in relatives of nitrogen-fixing non-legume Parasponia.</title>
        <authorList>
            <person name="Van Velzen R."/>
            <person name="Holmer R."/>
            <person name="Bu F."/>
            <person name="Rutten L."/>
            <person name="Van Zeijl A."/>
            <person name="Liu W."/>
            <person name="Santuari L."/>
            <person name="Cao Q."/>
            <person name="Sharma T."/>
            <person name="Shen D."/>
            <person name="Roswanjaya Y."/>
            <person name="Wardhani T."/>
            <person name="Kalhor M.S."/>
            <person name="Jansen J."/>
            <person name="Van den Hoogen J."/>
            <person name="Gungor B."/>
            <person name="Hartog M."/>
            <person name="Hontelez J."/>
            <person name="Verver J."/>
            <person name="Yang W.-C."/>
            <person name="Schijlen E."/>
            <person name="Repin R."/>
            <person name="Schilthuizen M."/>
            <person name="Schranz E."/>
            <person name="Heidstra R."/>
            <person name="Miyata K."/>
            <person name="Fedorova E."/>
            <person name="Kohlen W."/>
            <person name="Bisseling T."/>
            <person name="Smit S."/>
            <person name="Geurts R."/>
        </authorList>
    </citation>
    <scope>NUCLEOTIDE SEQUENCE [LARGE SCALE GENOMIC DNA]</scope>
    <source>
        <strain evidence="8">cv. WU1-14</strain>
    </source>
</reference>
<dbReference type="SUPFAM" id="SSF57850">
    <property type="entry name" value="RING/U-box"/>
    <property type="match status" value="1"/>
</dbReference>
<dbReference type="CDD" id="cd16664">
    <property type="entry name" value="RING-Ubox_PUB"/>
    <property type="match status" value="1"/>
</dbReference>
<dbReference type="InterPro" id="IPR045185">
    <property type="entry name" value="PUB22/23/24-like"/>
</dbReference>
<dbReference type="Gene3D" id="1.25.10.10">
    <property type="entry name" value="Leucine-rich Repeat Variant"/>
    <property type="match status" value="1"/>
</dbReference>
<keyword evidence="3 5" id="KW-0808">Transferase</keyword>
<comment type="function">
    <text evidence="5">Functions as an E3 ubiquitin ligase.</text>
</comment>
<accession>A0A2P5CPZ4</accession>
<evidence type="ECO:0000256" key="4">
    <source>
        <dbReference type="ARBA" id="ARBA00022786"/>
    </source>
</evidence>
<evidence type="ECO:0000256" key="2">
    <source>
        <dbReference type="ARBA" id="ARBA00004906"/>
    </source>
</evidence>
<dbReference type="InterPro" id="IPR045210">
    <property type="entry name" value="RING-Ubox_PUB"/>
</dbReference>
<dbReference type="GO" id="GO:0061630">
    <property type="term" value="F:ubiquitin protein ligase activity"/>
    <property type="evidence" value="ECO:0007669"/>
    <property type="project" value="UniProtKB-UniRule"/>
</dbReference>
<feature type="domain" description="U-box" evidence="6">
    <location>
        <begin position="5"/>
        <end position="81"/>
    </location>
</feature>
<dbReference type="PANTHER" id="PTHR22849:SF24">
    <property type="entry name" value="E3 UBIQUITIN-PROTEIN LIGASE PUB24"/>
    <property type="match status" value="1"/>
</dbReference>
<dbReference type="InterPro" id="IPR013083">
    <property type="entry name" value="Znf_RING/FYVE/PHD"/>
</dbReference>
<dbReference type="GO" id="GO:0006952">
    <property type="term" value="P:defense response"/>
    <property type="evidence" value="ECO:0007669"/>
    <property type="project" value="UniProtKB-ARBA"/>
</dbReference>
<name>A0A2P5CPZ4_PARAD</name>
<dbReference type="SMART" id="SM00504">
    <property type="entry name" value="Ubox"/>
    <property type="match status" value="1"/>
</dbReference>
<dbReference type="SUPFAM" id="SSF48371">
    <property type="entry name" value="ARM repeat"/>
    <property type="match status" value="1"/>
</dbReference>
<organism evidence="7 8">
    <name type="scientific">Parasponia andersonii</name>
    <name type="common">Sponia andersonii</name>
    <dbReference type="NCBI Taxonomy" id="3476"/>
    <lineage>
        <taxon>Eukaryota</taxon>
        <taxon>Viridiplantae</taxon>
        <taxon>Streptophyta</taxon>
        <taxon>Embryophyta</taxon>
        <taxon>Tracheophyta</taxon>
        <taxon>Spermatophyta</taxon>
        <taxon>Magnoliopsida</taxon>
        <taxon>eudicotyledons</taxon>
        <taxon>Gunneridae</taxon>
        <taxon>Pentapetalae</taxon>
        <taxon>rosids</taxon>
        <taxon>fabids</taxon>
        <taxon>Rosales</taxon>
        <taxon>Cannabaceae</taxon>
        <taxon>Parasponia</taxon>
    </lineage>
</organism>
<dbReference type="InterPro" id="IPR016024">
    <property type="entry name" value="ARM-type_fold"/>
</dbReference>
<dbReference type="EMBL" id="JXTB01000107">
    <property type="protein sequence ID" value="PON63129.1"/>
    <property type="molecule type" value="Genomic_DNA"/>
</dbReference>
<dbReference type="InterPro" id="IPR011989">
    <property type="entry name" value="ARM-like"/>
</dbReference>
<dbReference type="PANTHER" id="PTHR22849">
    <property type="entry name" value="WDSAM1 PROTEIN"/>
    <property type="match status" value="1"/>
</dbReference>